<reference evidence="1" key="2">
    <citation type="submission" date="2020-09" db="EMBL/GenBank/DDBJ databases">
        <authorList>
            <person name="Sun Q."/>
            <person name="Zhou Y."/>
        </authorList>
    </citation>
    <scope>NUCLEOTIDE SEQUENCE</scope>
    <source>
        <strain evidence="1">CGMCC 1.12754</strain>
    </source>
</reference>
<dbReference type="RefSeq" id="WP_188456526.1">
    <property type="nucleotide sequence ID" value="NZ_BMFR01000019.1"/>
</dbReference>
<dbReference type="EMBL" id="BMFR01000019">
    <property type="protein sequence ID" value="GGG85135.1"/>
    <property type="molecule type" value="Genomic_DNA"/>
</dbReference>
<sequence>MMNFIEPHLSNQIKLLSLEDFITIETSLYEDKMDSVLLYVFDHLNNFQEQKTLSKYKGDHSILFYWDVADDPIIPYLVGEPPVDFRNQISKLKRQYFSISLDKIGNDYLWNLYLFTKNPFINLK</sequence>
<organism evidence="1 2">
    <name type="scientific">Virgibacillus oceani</name>
    <dbReference type="NCBI Taxonomy" id="1479511"/>
    <lineage>
        <taxon>Bacteria</taxon>
        <taxon>Bacillati</taxon>
        <taxon>Bacillota</taxon>
        <taxon>Bacilli</taxon>
        <taxon>Bacillales</taxon>
        <taxon>Bacillaceae</taxon>
        <taxon>Virgibacillus</taxon>
    </lineage>
</organism>
<dbReference type="Proteomes" id="UP000622860">
    <property type="component" value="Unassembled WGS sequence"/>
</dbReference>
<proteinExistence type="predicted"/>
<name>A0A917M8W2_9BACI</name>
<keyword evidence="2" id="KW-1185">Reference proteome</keyword>
<protein>
    <submittedName>
        <fullName evidence="1">Uncharacterized protein</fullName>
    </submittedName>
</protein>
<accession>A0A917M8W2</accession>
<reference evidence="1" key="1">
    <citation type="journal article" date="2014" name="Int. J. Syst. Evol. Microbiol.">
        <title>Complete genome sequence of Corynebacterium casei LMG S-19264T (=DSM 44701T), isolated from a smear-ripened cheese.</title>
        <authorList>
            <consortium name="US DOE Joint Genome Institute (JGI-PGF)"/>
            <person name="Walter F."/>
            <person name="Albersmeier A."/>
            <person name="Kalinowski J."/>
            <person name="Ruckert C."/>
        </authorList>
    </citation>
    <scope>NUCLEOTIDE SEQUENCE</scope>
    <source>
        <strain evidence="1">CGMCC 1.12754</strain>
    </source>
</reference>
<comment type="caution">
    <text evidence="1">The sequence shown here is derived from an EMBL/GenBank/DDBJ whole genome shotgun (WGS) entry which is preliminary data.</text>
</comment>
<evidence type="ECO:0000313" key="1">
    <source>
        <dbReference type="EMBL" id="GGG85135.1"/>
    </source>
</evidence>
<evidence type="ECO:0000313" key="2">
    <source>
        <dbReference type="Proteomes" id="UP000622860"/>
    </source>
</evidence>
<dbReference type="AlphaFoldDB" id="A0A917M8W2"/>
<gene>
    <name evidence="1" type="ORF">GCM10011398_33600</name>
</gene>